<dbReference type="Proteomes" id="UP001549036">
    <property type="component" value="Unassembled WGS sequence"/>
</dbReference>
<evidence type="ECO:0000313" key="2">
    <source>
        <dbReference type="EMBL" id="MET3596157.1"/>
    </source>
</evidence>
<sequence>MKRDEKLAAAEFLTAARKSQPAPMRSLENIGPDAPVRLESNPAADDDALQTRTDARKALRRLKQERMKGVQNFVNVHLDRETKKRLKLASFASETSMQFLVETAIRKFLDDNGF</sequence>
<evidence type="ECO:0000256" key="1">
    <source>
        <dbReference type="SAM" id="MobiDB-lite"/>
    </source>
</evidence>
<dbReference type="Gene3D" id="1.10.1220.10">
    <property type="entry name" value="Met repressor-like"/>
    <property type="match status" value="1"/>
</dbReference>
<proteinExistence type="predicted"/>
<name>A0ABV2HZT1_9HYPH</name>
<dbReference type="EMBL" id="JBEPLM010000013">
    <property type="protein sequence ID" value="MET3596157.1"/>
    <property type="molecule type" value="Genomic_DNA"/>
</dbReference>
<protein>
    <submittedName>
        <fullName evidence="2">Uncharacterized protein</fullName>
    </submittedName>
</protein>
<dbReference type="InterPro" id="IPR010985">
    <property type="entry name" value="Ribbon_hlx_hlx"/>
</dbReference>
<feature type="region of interest" description="Disordered" evidence="1">
    <location>
        <begin position="18"/>
        <end position="50"/>
    </location>
</feature>
<accession>A0ABV2HZT1</accession>
<keyword evidence="3" id="KW-1185">Reference proteome</keyword>
<evidence type="ECO:0000313" key="3">
    <source>
        <dbReference type="Proteomes" id="UP001549036"/>
    </source>
</evidence>
<gene>
    <name evidence="2" type="ORF">ABID26_005574</name>
</gene>
<organism evidence="2 3">
    <name type="scientific">Mesorhizobium shonense</name>
    <dbReference type="NCBI Taxonomy" id="1209948"/>
    <lineage>
        <taxon>Bacteria</taxon>
        <taxon>Pseudomonadati</taxon>
        <taxon>Pseudomonadota</taxon>
        <taxon>Alphaproteobacteria</taxon>
        <taxon>Hyphomicrobiales</taxon>
        <taxon>Phyllobacteriaceae</taxon>
        <taxon>Mesorhizobium</taxon>
    </lineage>
</organism>
<dbReference type="SUPFAM" id="SSF47598">
    <property type="entry name" value="Ribbon-helix-helix"/>
    <property type="match status" value="1"/>
</dbReference>
<comment type="caution">
    <text evidence="2">The sequence shown here is derived from an EMBL/GenBank/DDBJ whole genome shotgun (WGS) entry which is preliminary data.</text>
</comment>
<dbReference type="InterPro" id="IPR013321">
    <property type="entry name" value="Arc_rbn_hlx_hlx"/>
</dbReference>
<reference evidence="2 3" key="1">
    <citation type="submission" date="2024-06" db="EMBL/GenBank/DDBJ databases">
        <title>Genomic Encyclopedia of Type Strains, Phase IV (KMG-IV): sequencing the most valuable type-strain genomes for metagenomic binning, comparative biology and taxonomic classification.</title>
        <authorList>
            <person name="Goeker M."/>
        </authorList>
    </citation>
    <scope>NUCLEOTIDE SEQUENCE [LARGE SCALE GENOMIC DNA]</scope>
    <source>
        <strain evidence="2 3">DSM 29846</strain>
    </source>
</reference>